<dbReference type="AlphaFoldDB" id="A0A085LJ78"/>
<dbReference type="Proteomes" id="UP000030764">
    <property type="component" value="Unassembled WGS sequence"/>
</dbReference>
<dbReference type="EMBL" id="KL363885">
    <property type="protein sequence ID" value="KFD45024.1"/>
    <property type="molecule type" value="Genomic_DNA"/>
</dbReference>
<keyword evidence="1" id="KW-1133">Transmembrane helix</keyword>
<dbReference type="InterPro" id="IPR015943">
    <property type="entry name" value="WD40/YVTN_repeat-like_dom_sf"/>
</dbReference>
<keyword evidence="1" id="KW-0812">Transmembrane</keyword>
<sequence length="127" mass="13850">MSYNYVVTAHPSTAVTLALSGNFTSSDSVDLLMFKTNRFEVFTVCGDKLNLRQTVKLHARIAAATLFVAEGMANLSTASVVKEVAEGFFSGKWYDVSRKAGTTELLSFLNSSFVTFGLFLYLPANIT</sequence>
<organism evidence="2 3">
    <name type="scientific">Trichuris suis</name>
    <name type="common">pig whipworm</name>
    <dbReference type="NCBI Taxonomy" id="68888"/>
    <lineage>
        <taxon>Eukaryota</taxon>
        <taxon>Metazoa</taxon>
        <taxon>Ecdysozoa</taxon>
        <taxon>Nematoda</taxon>
        <taxon>Enoplea</taxon>
        <taxon>Dorylaimia</taxon>
        <taxon>Trichinellida</taxon>
        <taxon>Trichuridae</taxon>
        <taxon>Trichuris</taxon>
    </lineage>
</organism>
<name>A0A085LJ78_9BILA</name>
<proteinExistence type="predicted"/>
<protein>
    <submittedName>
        <fullName evidence="2">Uncharacterized protein</fullName>
    </submittedName>
</protein>
<feature type="transmembrane region" description="Helical" evidence="1">
    <location>
        <begin position="105"/>
        <end position="124"/>
    </location>
</feature>
<evidence type="ECO:0000313" key="3">
    <source>
        <dbReference type="Proteomes" id="UP000030764"/>
    </source>
</evidence>
<gene>
    <name evidence="2" type="ORF">M513_14099</name>
</gene>
<accession>A0A085LJ78</accession>
<reference evidence="2 3" key="1">
    <citation type="journal article" date="2014" name="Nat. Genet.">
        <title>Genome and transcriptome of the porcine whipworm Trichuris suis.</title>
        <authorList>
            <person name="Jex A.R."/>
            <person name="Nejsum P."/>
            <person name="Schwarz E.M."/>
            <person name="Hu L."/>
            <person name="Young N.D."/>
            <person name="Hall R.S."/>
            <person name="Korhonen P.K."/>
            <person name="Liao S."/>
            <person name="Thamsborg S."/>
            <person name="Xia J."/>
            <person name="Xu P."/>
            <person name="Wang S."/>
            <person name="Scheerlinck J.P."/>
            <person name="Hofmann A."/>
            <person name="Sternberg P.W."/>
            <person name="Wang J."/>
            <person name="Gasser R.B."/>
        </authorList>
    </citation>
    <scope>NUCLEOTIDE SEQUENCE [LARGE SCALE GENOMIC DNA]</scope>
    <source>
        <strain evidence="2">DCEP-RM93M</strain>
    </source>
</reference>
<dbReference type="Gene3D" id="2.130.10.10">
    <property type="entry name" value="YVTN repeat-like/Quinoprotein amine dehydrogenase"/>
    <property type="match status" value="1"/>
</dbReference>
<keyword evidence="1" id="KW-0472">Membrane</keyword>
<evidence type="ECO:0000313" key="2">
    <source>
        <dbReference type="EMBL" id="KFD45024.1"/>
    </source>
</evidence>
<evidence type="ECO:0000256" key="1">
    <source>
        <dbReference type="SAM" id="Phobius"/>
    </source>
</evidence>
<feature type="non-terminal residue" evidence="2">
    <location>
        <position position="127"/>
    </location>
</feature>
<keyword evidence="3" id="KW-1185">Reference proteome</keyword>